<keyword evidence="1" id="KW-1133">Transmembrane helix</keyword>
<feature type="transmembrane region" description="Helical" evidence="1">
    <location>
        <begin position="40"/>
        <end position="59"/>
    </location>
</feature>
<dbReference type="Proteomes" id="UP000283589">
    <property type="component" value="Unassembled WGS sequence"/>
</dbReference>
<proteinExistence type="predicted"/>
<dbReference type="RefSeq" id="WP_118259511.1">
    <property type="nucleotide sequence ID" value="NZ_CABJDM010000004.1"/>
</dbReference>
<evidence type="ECO:0000313" key="4">
    <source>
        <dbReference type="EMBL" id="RHM45366.1"/>
    </source>
</evidence>
<dbReference type="Proteomes" id="UP000286038">
    <property type="component" value="Unassembled WGS sequence"/>
</dbReference>
<accession>A0A415QMF9</accession>
<feature type="transmembrane region" description="Helical" evidence="1">
    <location>
        <begin position="7"/>
        <end position="28"/>
    </location>
</feature>
<evidence type="ECO:0000256" key="1">
    <source>
        <dbReference type="SAM" id="Phobius"/>
    </source>
</evidence>
<organism evidence="4 6">
    <name type="scientific">Butyricimonas virosa</name>
    <dbReference type="NCBI Taxonomy" id="544645"/>
    <lineage>
        <taxon>Bacteria</taxon>
        <taxon>Pseudomonadati</taxon>
        <taxon>Bacteroidota</taxon>
        <taxon>Bacteroidia</taxon>
        <taxon>Bacteroidales</taxon>
        <taxon>Odoribacteraceae</taxon>
        <taxon>Butyricimonas</taxon>
    </lineage>
</organism>
<comment type="caution">
    <text evidence="4">The sequence shown here is derived from an EMBL/GenBank/DDBJ whole genome shotgun (WGS) entry which is preliminary data.</text>
</comment>
<name>A0A415QMF9_9BACT</name>
<dbReference type="AlphaFoldDB" id="A0A415QMF9"/>
<evidence type="ECO:0000313" key="5">
    <source>
        <dbReference type="Proteomes" id="UP000283589"/>
    </source>
</evidence>
<dbReference type="EMBL" id="QRPV01000004">
    <property type="protein sequence ID" value="RHM45366.1"/>
    <property type="molecule type" value="Genomic_DNA"/>
</dbReference>
<evidence type="ECO:0000313" key="6">
    <source>
        <dbReference type="Proteomes" id="UP000286038"/>
    </source>
</evidence>
<dbReference type="InterPro" id="IPR025517">
    <property type="entry name" value="DUF4405"/>
</dbReference>
<gene>
    <name evidence="3" type="ORF">DWW18_06530</name>
    <name evidence="4" type="ORF">DWZ68_05425</name>
</gene>
<feature type="transmembrane region" description="Helical" evidence="1">
    <location>
        <begin position="80"/>
        <end position="104"/>
    </location>
</feature>
<keyword evidence="1" id="KW-0472">Membrane</keyword>
<dbReference type="EMBL" id="QRZA01000006">
    <property type="protein sequence ID" value="RGV34754.1"/>
    <property type="molecule type" value="Genomic_DNA"/>
</dbReference>
<evidence type="ECO:0000259" key="2">
    <source>
        <dbReference type="Pfam" id="PF14358"/>
    </source>
</evidence>
<feature type="domain" description="Flavinylation-associated cytochrome" evidence="2">
    <location>
        <begin position="6"/>
        <end position="63"/>
    </location>
</feature>
<protein>
    <submittedName>
        <fullName evidence="4">DUF4405 domain-containing protein</fullName>
    </submittedName>
</protein>
<dbReference type="Pfam" id="PF14358">
    <property type="entry name" value="DUF4405"/>
    <property type="match status" value="1"/>
</dbReference>
<reference evidence="5 6" key="1">
    <citation type="submission" date="2018-08" db="EMBL/GenBank/DDBJ databases">
        <title>A genome reference for cultivated species of the human gut microbiota.</title>
        <authorList>
            <person name="Zou Y."/>
            <person name="Xue W."/>
            <person name="Luo G."/>
        </authorList>
    </citation>
    <scope>NUCLEOTIDE SEQUENCE [LARGE SCALE GENOMIC DNA]</scope>
    <source>
        <strain evidence="3 5">AF14-49</strain>
        <strain evidence="4 6">AF34-33</strain>
    </source>
</reference>
<sequence length="144" mass="16576">MKKIFVIDWILIPVFILSAYTGIELHIAGHGNDHDTWHNWAVSHVIMSMLFFSCCCYHVKTHWKWYESLVVNGLGKKSRVTLAVSTLFIILSFSGLTLVIIEGVNSTLGLWHYKMGLLATILFTVHVIKRIPILYKTIKWFKSI</sequence>
<keyword evidence="1" id="KW-0812">Transmembrane</keyword>
<evidence type="ECO:0000313" key="3">
    <source>
        <dbReference type="EMBL" id="RGV34754.1"/>
    </source>
</evidence>
<feature type="transmembrane region" description="Helical" evidence="1">
    <location>
        <begin position="110"/>
        <end position="128"/>
    </location>
</feature>